<dbReference type="SUPFAM" id="SSF103481">
    <property type="entry name" value="Multidrug resistance efflux transporter EmrE"/>
    <property type="match status" value="2"/>
</dbReference>
<feature type="domain" description="EamA" evidence="9">
    <location>
        <begin position="9"/>
        <end position="143"/>
    </location>
</feature>
<comment type="subcellular location">
    <subcellularLocation>
        <location evidence="1">Cell membrane</location>
        <topology evidence="1">Multi-pass membrane protein</topology>
    </subcellularLocation>
</comment>
<keyword evidence="11" id="KW-1185">Reference proteome</keyword>
<feature type="transmembrane region" description="Helical" evidence="8">
    <location>
        <begin position="268"/>
        <end position="286"/>
    </location>
</feature>
<evidence type="ECO:0000256" key="7">
    <source>
        <dbReference type="ARBA" id="ARBA00023136"/>
    </source>
</evidence>
<dbReference type="KEGG" id="csb:CLSA_c24780"/>
<keyword evidence="4" id="KW-1003">Cell membrane</keyword>
<gene>
    <name evidence="10" type="primary">yojE</name>
    <name evidence="10" type="ORF">CLSA_c24780</name>
</gene>
<dbReference type="PATRIC" id="fig|1345695.10.peg.2235"/>
<feature type="transmembrane region" description="Helical" evidence="8">
    <location>
        <begin position="12"/>
        <end position="31"/>
    </location>
</feature>
<dbReference type="InterPro" id="IPR000620">
    <property type="entry name" value="EamA_dom"/>
</dbReference>
<evidence type="ECO:0000256" key="6">
    <source>
        <dbReference type="ARBA" id="ARBA00022989"/>
    </source>
</evidence>
<sequence length="302" mass="33193">MQMNNEKTAGVIYAVTAYTLWGILPIYWKLIDSVFSMEILSNRIVWAFVFTAIIIAVTKQWDELKIIVKDKKQMLYIFIASILIAFNWGLYIWAVNSDKIVDASLGYYINPLLAVVLGVLIFKEKMNHWTAAALIIASVGVLIKTVQYGKIPWISLGLAISFGLYGAIKKSVKASSIVGLTIESAMVTPFAAAYIVSRHISGIGAFKTQGLLVILMLIGGGVVTAIPLLLFASGAKRLPLSLIGFTQYISPTISLFIGIFVYHEGFTAVDMIAFCFIWAAIAIYSFSQISLVKSPKNIEQIS</sequence>
<dbReference type="InterPro" id="IPR004626">
    <property type="entry name" value="RarD"/>
</dbReference>
<feature type="transmembrane region" description="Helical" evidence="8">
    <location>
        <begin position="129"/>
        <end position="145"/>
    </location>
</feature>
<keyword evidence="3" id="KW-0813">Transport</keyword>
<evidence type="ECO:0000256" key="4">
    <source>
        <dbReference type="ARBA" id="ARBA00022475"/>
    </source>
</evidence>
<feature type="transmembrane region" description="Helical" evidence="8">
    <location>
        <begin position="43"/>
        <end position="62"/>
    </location>
</feature>
<dbReference type="Proteomes" id="UP000017118">
    <property type="component" value="Chromosome"/>
</dbReference>
<dbReference type="HOGENOM" id="CLU_054508_1_0_9"/>
<keyword evidence="7 8" id="KW-0472">Membrane</keyword>
<dbReference type="Pfam" id="PF00892">
    <property type="entry name" value="EamA"/>
    <property type="match status" value="1"/>
</dbReference>
<evidence type="ECO:0000256" key="8">
    <source>
        <dbReference type="SAM" id="Phobius"/>
    </source>
</evidence>
<evidence type="ECO:0000259" key="9">
    <source>
        <dbReference type="Pfam" id="PF00892"/>
    </source>
</evidence>
<feature type="transmembrane region" description="Helical" evidence="8">
    <location>
        <begin position="177"/>
        <end position="197"/>
    </location>
</feature>
<dbReference type="NCBIfam" id="TIGR00688">
    <property type="entry name" value="rarD"/>
    <property type="match status" value="1"/>
</dbReference>
<name>U5MVK4_CLOSA</name>
<feature type="transmembrane region" description="Helical" evidence="8">
    <location>
        <begin position="209"/>
        <end position="230"/>
    </location>
</feature>
<dbReference type="PANTHER" id="PTHR22911:SF137">
    <property type="entry name" value="SOLUTE CARRIER FAMILY 35 MEMBER G2-RELATED"/>
    <property type="match status" value="1"/>
</dbReference>
<evidence type="ECO:0000256" key="3">
    <source>
        <dbReference type="ARBA" id="ARBA00022448"/>
    </source>
</evidence>
<evidence type="ECO:0000256" key="2">
    <source>
        <dbReference type="ARBA" id="ARBA00007362"/>
    </source>
</evidence>
<evidence type="ECO:0000256" key="1">
    <source>
        <dbReference type="ARBA" id="ARBA00004651"/>
    </source>
</evidence>
<proteinExistence type="inferred from homology"/>
<dbReference type="PANTHER" id="PTHR22911">
    <property type="entry name" value="ACYL-MALONYL CONDENSING ENZYME-RELATED"/>
    <property type="match status" value="1"/>
</dbReference>
<organism evidence="10 11">
    <name type="scientific">Clostridium saccharobutylicum DSM 13864</name>
    <dbReference type="NCBI Taxonomy" id="1345695"/>
    <lineage>
        <taxon>Bacteria</taxon>
        <taxon>Bacillati</taxon>
        <taxon>Bacillota</taxon>
        <taxon>Clostridia</taxon>
        <taxon>Eubacteriales</taxon>
        <taxon>Clostridiaceae</taxon>
        <taxon>Clostridium</taxon>
    </lineage>
</organism>
<keyword evidence="5 8" id="KW-0812">Transmembrane</keyword>
<dbReference type="eggNOG" id="COG2962">
    <property type="taxonomic scope" value="Bacteria"/>
</dbReference>
<feature type="transmembrane region" description="Helical" evidence="8">
    <location>
        <begin position="105"/>
        <end position="122"/>
    </location>
</feature>
<dbReference type="EMBL" id="CP006721">
    <property type="protein sequence ID" value="AGX43452.1"/>
    <property type="molecule type" value="Genomic_DNA"/>
</dbReference>
<accession>U5MVK4</accession>
<comment type="similarity">
    <text evidence="2">Belongs to the EamA transporter family.</text>
</comment>
<keyword evidence="6 8" id="KW-1133">Transmembrane helix</keyword>
<protein>
    <submittedName>
        <fullName evidence="10">Transporter YojE</fullName>
    </submittedName>
</protein>
<evidence type="ECO:0000256" key="5">
    <source>
        <dbReference type="ARBA" id="ARBA00022692"/>
    </source>
</evidence>
<dbReference type="AlphaFoldDB" id="U5MVK4"/>
<dbReference type="InterPro" id="IPR037185">
    <property type="entry name" value="EmrE-like"/>
</dbReference>
<feature type="transmembrane region" description="Helical" evidence="8">
    <location>
        <begin position="242"/>
        <end position="262"/>
    </location>
</feature>
<evidence type="ECO:0000313" key="11">
    <source>
        <dbReference type="Proteomes" id="UP000017118"/>
    </source>
</evidence>
<feature type="transmembrane region" description="Helical" evidence="8">
    <location>
        <begin position="74"/>
        <end position="93"/>
    </location>
</feature>
<feature type="transmembrane region" description="Helical" evidence="8">
    <location>
        <begin position="151"/>
        <end position="168"/>
    </location>
</feature>
<evidence type="ECO:0000313" key="10">
    <source>
        <dbReference type="EMBL" id="AGX43452.1"/>
    </source>
</evidence>
<dbReference type="GO" id="GO:0005886">
    <property type="term" value="C:plasma membrane"/>
    <property type="evidence" value="ECO:0007669"/>
    <property type="project" value="UniProtKB-SubCell"/>
</dbReference>
<reference evidence="10 11" key="1">
    <citation type="journal article" date="2013" name="Genome Announc.">
        <title>Complete Genome Sequence of the Solvent Producer Clostridium saccharobutylicum NCP262 (DSM 13864).</title>
        <authorList>
            <person name="Poehlein A."/>
            <person name="Hartwich K."/>
            <person name="Krabben P."/>
            <person name="Ehrenreich A."/>
            <person name="Liebl W."/>
            <person name="Durre P."/>
            <person name="Gottschalk G."/>
            <person name="Daniel R."/>
        </authorList>
    </citation>
    <scope>NUCLEOTIDE SEQUENCE [LARGE SCALE GENOMIC DNA]</scope>
    <source>
        <strain evidence="10">DSM 13864</strain>
    </source>
</reference>